<feature type="transmembrane region" description="Helical" evidence="6">
    <location>
        <begin position="504"/>
        <end position="526"/>
    </location>
</feature>
<evidence type="ECO:0000313" key="9">
    <source>
        <dbReference type="Proteomes" id="UP001600064"/>
    </source>
</evidence>
<dbReference type="PANTHER" id="PTHR23501:SF33">
    <property type="entry name" value="MAJOR FACILITATOR SUPERFAMILY (MFS) PROFILE DOMAIN-CONTAINING PROTEIN"/>
    <property type="match status" value="1"/>
</dbReference>
<dbReference type="InterPro" id="IPR036259">
    <property type="entry name" value="MFS_trans_sf"/>
</dbReference>
<dbReference type="Gene3D" id="1.20.1720.10">
    <property type="entry name" value="Multidrug resistance protein D"/>
    <property type="match status" value="1"/>
</dbReference>
<evidence type="ECO:0000256" key="6">
    <source>
        <dbReference type="SAM" id="Phobius"/>
    </source>
</evidence>
<feature type="transmembrane region" description="Helical" evidence="6">
    <location>
        <begin position="114"/>
        <end position="134"/>
    </location>
</feature>
<evidence type="ECO:0000256" key="1">
    <source>
        <dbReference type="ARBA" id="ARBA00004141"/>
    </source>
</evidence>
<comment type="subcellular location">
    <subcellularLocation>
        <location evidence="1">Membrane</location>
        <topology evidence="1">Multi-pass membrane protein</topology>
    </subcellularLocation>
</comment>
<dbReference type="RefSeq" id="XP_070866951.1">
    <property type="nucleotide sequence ID" value="XM_071009411.1"/>
</dbReference>
<gene>
    <name evidence="8" type="ORF">VTJ83DRAFT_3070</name>
</gene>
<feature type="transmembrane region" description="Helical" evidence="6">
    <location>
        <begin position="406"/>
        <end position="431"/>
    </location>
</feature>
<feature type="transmembrane region" description="Helical" evidence="6">
    <location>
        <begin position="473"/>
        <end position="492"/>
    </location>
</feature>
<dbReference type="SUPFAM" id="SSF103473">
    <property type="entry name" value="MFS general substrate transporter"/>
    <property type="match status" value="1"/>
</dbReference>
<dbReference type="Pfam" id="PF07690">
    <property type="entry name" value="MFS_1"/>
    <property type="match status" value="1"/>
</dbReference>
<evidence type="ECO:0000313" key="8">
    <source>
        <dbReference type="EMBL" id="KAL2268224.1"/>
    </source>
</evidence>
<feature type="domain" description="Major facilitator superfamily (MFS) profile" evidence="7">
    <location>
        <begin position="114"/>
        <end position="643"/>
    </location>
</feature>
<feature type="transmembrane region" description="Helical" evidence="6">
    <location>
        <begin position="146"/>
        <end position="166"/>
    </location>
</feature>
<keyword evidence="9" id="KW-1185">Reference proteome</keyword>
<name>A0ABR4DD02_9PEZI</name>
<dbReference type="EMBL" id="JAZGUE010000003">
    <property type="protein sequence ID" value="KAL2268224.1"/>
    <property type="molecule type" value="Genomic_DNA"/>
</dbReference>
<feature type="transmembrane region" description="Helical" evidence="6">
    <location>
        <begin position="538"/>
        <end position="558"/>
    </location>
</feature>
<feature type="transmembrane region" description="Helical" evidence="6">
    <location>
        <begin position="614"/>
        <end position="634"/>
    </location>
</feature>
<reference evidence="8 9" key="1">
    <citation type="journal article" date="2024" name="Commun. Biol.">
        <title>Comparative genomic analysis of thermophilic fungi reveals convergent evolutionary adaptations and gene losses.</title>
        <authorList>
            <person name="Steindorff A.S."/>
            <person name="Aguilar-Pontes M.V."/>
            <person name="Robinson A.J."/>
            <person name="Andreopoulos B."/>
            <person name="LaButti K."/>
            <person name="Kuo A."/>
            <person name="Mondo S."/>
            <person name="Riley R."/>
            <person name="Otillar R."/>
            <person name="Haridas S."/>
            <person name="Lipzen A."/>
            <person name="Grimwood J."/>
            <person name="Schmutz J."/>
            <person name="Clum A."/>
            <person name="Reid I.D."/>
            <person name="Moisan M.C."/>
            <person name="Butler G."/>
            <person name="Nguyen T.T.M."/>
            <person name="Dewar K."/>
            <person name="Conant G."/>
            <person name="Drula E."/>
            <person name="Henrissat B."/>
            <person name="Hansel C."/>
            <person name="Singer S."/>
            <person name="Hutchinson M.I."/>
            <person name="de Vries R.P."/>
            <person name="Natvig D.O."/>
            <person name="Powell A.J."/>
            <person name="Tsang A."/>
            <person name="Grigoriev I.V."/>
        </authorList>
    </citation>
    <scope>NUCLEOTIDE SEQUENCE [LARGE SCALE GENOMIC DNA]</scope>
    <source>
        <strain evidence="8 9">ATCC 22073</strain>
    </source>
</reference>
<evidence type="ECO:0000256" key="5">
    <source>
        <dbReference type="SAM" id="MobiDB-lite"/>
    </source>
</evidence>
<proteinExistence type="predicted"/>
<feature type="compositionally biased region" description="Low complexity" evidence="5">
    <location>
        <begin position="294"/>
        <end position="321"/>
    </location>
</feature>
<protein>
    <recommendedName>
        <fullName evidence="7">Major facilitator superfamily (MFS) profile domain-containing protein</fullName>
    </recommendedName>
</protein>
<feature type="transmembrane region" description="Helical" evidence="6">
    <location>
        <begin position="341"/>
        <end position="359"/>
    </location>
</feature>
<dbReference type="PANTHER" id="PTHR23501">
    <property type="entry name" value="MAJOR FACILITATOR SUPERFAMILY"/>
    <property type="match status" value="1"/>
</dbReference>
<evidence type="ECO:0000256" key="3">
    <source>
        <dbReference type="ARBA" id="ARBA00022989"/>
    </source>
</evidence>
<evidence type="ECO:0000259" key="7">
    <source>
        <dbReference type="PROSITE" id="PS50850"/>
    </source>
</evidence>
<comment type="caution">
    <text evidence="8">The sequence shown here is derived from an EMBL/GenBank/DDBJ whole genome shotgun (WGS) entry which is preliminary data.</text>
</comment>
<feature type="transmembrane region" description="Helical" evidence="6">
    <location>
        <begin position="204"/>
        <end position="225"/>
    </location>
</feature>
<accession>A0ABR4DD02</accession>
<sequence length="643" mass="68543">MSWNRCTCVSKLLWSLPELEDPACPVHHHNPSNSKMVHGEANETSPLLDHRDANLKGKGKADDYHISISEISPSGSLNGDSNGDFVKKSFGSDDEESVGQGELQPVRQPNVVRIILVLLIGILIGNADGSILLATHPVIASEFNDLANSSWLITGFGLAGAATQTLYGKLSDIYGRKLLVLVAYTIFVIGTFIVAAGQTMWQVILGRVISGAGASGMAGLVSILITDFFPIRDVAAWRAYVNLVATLGRSIGGPLGGWLVDVIGWRWSFYGQIPPIILAIFLVQIYLPGPSPASSSSSPPGSPGFDAAADGASPSSSTTPSRANSICSTTSSKLGRVDFKGSILLALTILAFLLPVELGGGRLSWTHPLVLGLFLLSPVLLYWFIGVEKRQPEPILPLEIFQLRDAVISYLILGLQTGAQVGLMFSVPLYFRITAGTSNTESGAHLVPAVVGNALGGLLSGVFIKRSGRYKGLIVLAVTASSLSYLLLMLRWHGRTNLWESLYIFPGGFGTGVAQSAVFVSLQAAIADPAHLAPAISFMYLSTTLAVTLGLPIVNAVLQSFLEKSLVRRLVALGLGRREIAKVIESTLSDVDFVDRVTGPVREAVVGSYVDGLWWSHGVSFLFSATAFVLALGIRQRRLEGGR</sequence>
<dbReference type="InterPro" id="IPR020846">
    <property type="entry name" value="MFS_dom"/>
</dbReference>
<dbReference type="GeneID" id="98124055"/>
<dbReference type="PROSITE" id="PS50850">
    <property type="entry name" value="MFS"/>
    <property type="match status" value="1"/>
</dbReference>
<feature type="region of interest" description="Disordered" evidence="5">
    <location>
        <begin position="294"/>
        <end position="327"/>
    </location>
</feature>
<dbReference type="Gene3D" id="1.20.1250.20">
    <property type="entry name" value="MFS general substrate transporter like domains"/>
    <property type="match status" value="1"/>
</dbReference>
<dbReference type="InterPro" id="IPR011701">
    <property type="entry name" value="MFS"/>
</dbReference>
<feature type="transmembrane region" description="Helical" evidence="6">
    <location>
        <begin position="443"/>
        <end position="464"/>
    </location>
</feature>
<organism evidence="8 9">
    <name type="scientific">Remersonia thermophila</name>
    <dbReference type="NCBI Taxonomy" id="72144"/>
    <lineage>
        <taxon>Eukaryota</taxon>
        <taxon>Fungi</taxon>
        <taxon>Dikarya</taxon>
        <taxon>Ascomycota</taxon>
        <taxon>Pezizomycotina</taxon>
        <taxon>Sordariomycetes</taxon>
        <taxon>Sordariomycetidae</taxon>
        <taxon>Sordariales</taxon>
        <taxon>Sordariales incertae sedis</taxon>
        <taxon>Remersonia</taxon>
    </lineage>
</organism>
<keyword evidence="3 6" id="KW-1133">Transmembrane helix</keyword>
<evidence type="ECO:0000256" key="2">
    <source>
        <dbReference type="ARBA" id="ARBA00022692"/>
    </source>
</evidence>
<keyword evidence="2 6" id="KW-0812">Transmembrane</keyword>
<keyword evidence="4 6" id="KW-0472">Membrane</keyword>
<dbReference type="Proteomes" id="UP001600064">
    <property type="component" value="Unassembled WGS sequence"/>
</dbReference>
<evidence type="ECO:0000256" key="4">
    <source>
        <dbReference type="ARBA" id="ARBA00023136"/>
    </source>
</evidence>
<feature type="transmembrane region" description="Helical" evidence="6">
    <location>
        <begin position="365"/>
        <end position="385"/>
    </location>
</feature>
<feature type="transmembrane region" description="Helical" evidence="6">
    <location>
        <begin position="178"/>
        <end position="198"/>
    </location>
</feature>